<dbReference type="Proteomes" id="UP000233837">
    <property type="component" value="Unassembled WGS sequence"/>
</dbReference>
<keyword evidence="2" id="KW-1185">Reference proteome</keyword>
<sequence length="63" mass="7272">MISHIELFKGKMNLADYVAYFEFVVTLLGISDVLKCKMFFTTFKESSLQWFPLSRPGLVSSCR</sequence>
<dbReference type="AlphaFoldDB" id="A0A2I0XG12"/>
<gene>
    <name evidence="1" type="ORF">MA16_Dca022490</name>
</gene>
<proteinExistence type="predicted"/>
<accession>A0A2I0XG12</accession>
<protein>
    <recommendedName>
        <fullName evidence="3">Retrotransposon gag domain-containing protein</fullName>
    </recommendedName>
</protein>
<reference evidence="1 2" key="2">
    <citation type="journal article" date="2017" name="Nature">
        <title>The Apostasia genome and the evolution of orchids.</title>
        <authorList>
            <person name="Zhang G.Q."/>
            <person name="Liu K.W."/>
            <person name="Li Z."/>
            <person name="Lohaus R."/>
            <person name="Hsiao Y.Y."/>
            <person name="Niu S.C."/>
            <person name="Wang J.Y."/>
            <person name="Lin Y.C."/>
            <person name="Xu Q."/>
            <person name="Chen L.J."/>
            <person name="Yoshida K."/>
            <person name="Fujiwara S."/>
            <person name="Wang Z.W."/>
            <person name="Zhang Y.Q."/>
            <person name="Mitsuda N."/>
            <person name="Wang M."/>
            <person name="Liu G.H."/>
            <person name="Pecoraro L."/>
            <person name="Huang H.X."/>
            <person name="Xiao X.J."/>
            <person name="Lin M."/>
            <person name="Wu X.Y."/>
            <person name="Wu W.L."/>
            <person name="Chen Y.Y."/>
            <person name="Chang S.B."/>
            <person name="Sakamoto S."/>
            <person name="Ohme-Takagi M."/>
            <person name="Yagi M."/>
            <person name="Zeng S.J."/>
            <person name="Shen C.Y."/>
            <person name="Yeh C.M."/>
            <person name="Luo Y.B."/>
            <person name="Tsai W.C."/>
            <person name="Van de Peer Y."/>
            <person name="Liu Z.J."/>
        </authorList>
    </citation>
    <scope>NUCLEOTIDE SEQUENCE [LARGE SCALE GENOMIC DNA]</scope>
    <source>
        <tissue evidence="1">The whole plant</tissue>
    </source>
</reference>
<reference evidence="1 2" key="1">
    <citation type="journal article" date="2016" name="Sci. Rep.">
        <title>The Dendrobium catenatum Lindl. genome sequence provides insights into polysaccharide synthase, floral development and adaptive evolution.</title>
        <authorList>
            <person name="Zhang G.Q."/>
            <person name="Xu Q."/>
            <person name="Bian C."/>
            <person name="Tsai W.C."/>
            <person name="Yeh C.M."/>
            <person name="Liu K.W."/>
            <person name="Yoshida K."/>
            <person name="Zhang L.S."/>
            <person name="Chang S.B."/>
            <person name="Chen F."/>
            <person name="Shi Y."/>
            <person name="Su Y.Y."/>
            <person name="Zhang Y.Q."/>
            <person name="Chen L.J."/>
            <person name="Yin Y."/>
            <person name="Lin M."/>
            <person name="Huang H."/>
            <person name="Deng H."/>
            <person name="Wang Z.W."/>
            <person name="Zhu S.L."/>
            <person name="Zhao X."/>
            <person name="Deng C."/>
            <person name="Niu S.C."/>
            <person name="Huang J."/>
            <person name="Wang M."/>
            <person name="Liu G.H."/>
            <person name="Yang H.J."/>
            <person name="Xiao X.J."/>
            <person name="Hsiao Y.Y."/>
            <person name="Wu W.L."/>
            <person name="Chen Y.Y."/>
            <person name="Mitsuda N."/>
            <person name="Ohme-Takagi M."/>
            <person name="Luo Y.B."/>
            <person name="Van de Peer Y."/>
            <person name="Liu Z.J."/>
        </authorList>
    </citation>
    <scope>NUCLEOTIDE SEQUENCE [LARGE SCALE GENOMIC DNA]</scope>
    <source>
        <tissue evidence="1">The whole plant</tissue>
    </source>
</reference>
<evidence type="ECO:0008006" key="3">
    <source>
        <dbReference type="Google" id="ProtNLM"/>
    </source>
</evidence>
<name>A0A2I0XG12_9ASPA</name>
<evidence type="ECO:0000313" key="2">
    <source>
        <dbReference type="Proteomes" id="UP000233837"/>
    </source>
</evidence>
<organism evidence="1 2">
    <name type="scientific">Dendrobium catenatum</name>
    <dbReference type="NCBI Taxonomy" id="906689"/>
    <lineage>
        <taxon>Eukaryota</taxon>
        <taxon>Viridiplantae</taxon>
        <taxon>Streptophyta</taxon>
        <taxon>Embryophyta</taxon>
        <taxon>Tracheophyta</taxon>
        <taxon>Spermatophyta</taxon>
        <taxon>Magnoliopsida</taxon>
        <taxon>Liliopsida</taxon>
        <taxon>Asparagales</taxon>
        <taxon>Orchidaceae</taxon>
        <taxon>Epidendroideae</taxon>
        <taxon>Malaxideae</taxon>
        <taxon>Dendrobiinae</taxon>
        <taxon>Dendrobium</taxon>
    </lineage>
</organism>
<dbReference type="EMBL" id="KZ501915">
    <property type="protein sequence ID" value="PKU86830.1"/>
    <property type="molecule type" value="Genomic_DNA"/>
</dbReference>
<evidence type="ECO:0000313" key="1">
    <source>
        <dbReference type="EMBL" id="PKU86830.1"/>
    </source>
</evidence>